<gene>
    <name evidence="2" type="ORF">EDD40_4033</name>
</gene>
<reference evidence="2 3" key="1">
    <citation type="submission" date="2018-11" db="EMBL/GenBank/DDBJ databases">
        <title>Sequencing the genomes of 1000 actinobacteria strains.</title>
        <authorList>
            <person name="Klenk H.-P."/>
        </authorList>
    </citation>
    <scope>NUCLEOTIDE SEQUENCE [LARGE SCALE GENOMIC DNA]</scope>
    <source>
        <strain evidence="2 3">DSM 44231</strain>
    </source>
</reference>
<feature type="compositionally biased region" description="Polar residues" evidence="1">
    <location>
        <begin position="58"/>
        <end position="74"/>
    </location>
</feature>
<organism evidence="2 3">
    <name type="scientific">Saccharothrix texasensis</name>
    <dbReference type="NCBI Taxonomy" id="103734"/>
    <lineage>
        <taxon>Bacteria</taxon>
        <taxon>Bacillati</taxon>
        <taxon>Actinomycetota</taxon>
        <taxon>Actinomycetes</taxon>
        <taxon>Pseudonocardiales</taxon>
        <taxon>Pseudonocardiaceae</taxon>
        <taxon>Saccharothrix</taxon>
    </lineage>
</organism>
<evidence type="ECO:0000313" key="2">
    <source>
        <dbReference type="EMBL" id="ROP38671.1"/>
    </source>
</evidence>
<comment type="caution">
    <text evidence="2">The sequence shown here is derived from an EMBL/GenBank/DDBJ whole genome shotgun (WGS) entry which is preliminary data.</text>
</comment>
<feature type="compositionally biased region" description="Low complexity" evidence="1">
    <location>
        <begin position="112"/>
        <end position="124"/>
    </location>
</feature>
<dbReference type="RefSeq" id="WP_123744275.1">
    <property type="nucleotide sequence ID" value="NZ_RJKM01000001.1"/>
</dbReference>
<accession>A0A3N1H8A7</accession>
<dbReference type="AlphaFoldDB" id="A0A3N1H8A7"/>
<sequence>MSVLWLAPCSEAAGSANSNANVGVCADSSSCCRDVGRAHTRSVSTAAHARLGLSNALSGYSRPTSAARSPNATASRRGWSSAVTGPRKTPTIPRCSCRVVPASTGTSAIRPAGNASAGSSGRSAVPKPKGWKMFITPRLGRQVDQREAAEQDRAPARETPR</sequence>
<keyword evidence="3" id="KW-1185">Reference proteome</keyword>
<feature type="region of interest" description="Disordered" evidence="1">
    <location>
        <begin position="58"/>
        <end position="161"/>
    </location>
</feature>
<evidence type="ECO:0000313" key="3">
    <source>
        <dbReference type="Proteomes" id="UP000268727"/>
    </source>
</evidence>
<dbReference type="Proteomes" id="UP000268727">
    <property type="component" value="Unassembled WGS sequence"/>
</dbReference>
<protein>
    <submittedName>
        <fullName evidence="2">Uncharacterized protein</fullName>
    </submittedName>
</protein>
<proteinExistence type="predicted"/>
<dbReference type="EMBL" id="RJKM01000001">
    <property type="protein sequence ID" value="ROP38671.1"/>
    <property type="molecule type" value="Genomic_DNA"/>
</dbReference>
<evidence type="ECO:0000256" key="1">
    <source>
        <dbReference type="SAM" id="MobiDB-lite"/>
    </source>
</evidence>
<name>A0A3N1H8A7_9PSEU</name>
<feature type="compositionally biased region" description="Basic and acidic residues" evidence="1">
    <location>
        <begin position="141"/>
        <end position="161"/>
    </location>
</feature>